<organism evidence="1 3">
    <name type="scientific">Medicago truncatula</name>
    <name type="common">Barrel medic</name>
    <name type="synonym">Medicago tribuloides</name>
    <dbReference type="NCBI Taxonomy" id="3880"/>
    <lineage>
        <taxon>Eukaryota</taxon>
        <taxon>Viridiplantae</taxon>
        <taxon>Streptophyta</taxon>
        <taxon>Embryophyta</taxon>
        <taxon>Tracheophyta</taxon>
        <taxon>Spermatophyta</taxon>
        <taxon>Magnoliopsida</taxon>
        <taxon>eudicotyledons</taxon>
        <taxon>Gunneridae</taxon>
        <taxon>Pentapetalae</taxon>
        <taxon>rosids</taxon>
        <taxon>fabids</taxon>
        <taxon>Fabales</taxon>
        <taxon>Fabaceae</taxon>
        <taxon>Papilionoideae</taxon>
        <taxon>50 kb inversion clade</taxon>
        <taxon>NPAAA clade</taxon>
        <taxon>Hologalegina</taxon>
        <taxon>IRL clade</taxon>
        <taxon>Trifolieae</taxon>
        <taxon>Medicago</taxon>
    </lineage>
</organism>
<reference evidence="2" key="3">
    <citation type="submission" date="2015-04" db="UniProtKB">
        <authorList>
            <consortium name="EnsemblPlants"/>
        </authorList>
    </citation>
    <scope>IDENTIFICATION</scope>
    <source>
        <strain evidence="2">cv. Jemalong A17</strain>
    </source>
</reference>
<dbReference type="EMBL" id="CM001217">
    <property type="protein sequence ID" value="AES62185.1"/>
    <property type="molecule type" value="Genomic_DNA"/>
</dbReference>
<sequence length="61" mass="6871">MGVAYLCKHVCLIGRLEMSRVESNLFKMVATIIGINERDIEPLVNPMPNTAKDVAIERKKN</sequence>
<keyword evidence="3" id="KW-1185">Reference proteome</keyword>
<evidence type="ECO:0000313" key="2">
    <source>
        <dbReference type="EnsemblPlants" id="AES62185"/>
    </source>
</evidence>
<evidence type="ECO:0000313" key="3">
    <source>
        <dbReference type="Proteomes" id="UP000002051"/>
    </source>
</evidence>
<dbReference type="AlphaFoldDB" id="G7I3C2"/>
<dbReference type="HOGENOM" id="CLU_2926033_0_0_1"/>
<proteinExistence type="predicted"/>
<name>G7I3C2_MEDTR</name>
<protein>
    <submittedName>
        <fullName evidence="1 2">Uncharacterized protein</fullName>
    </submittedName>
</protein>
<evidence type="ECO:0000313" key="1">
    <source>
        <dbReference type="EMBL" id="AES62185.1"/>
    </source>
</evidence>
<gene>
    <name evidence="1" type="ordered locus">MTR_1g095420</name>
</gene>
<accession>G7I3C2</accession>
<reference evidence="1 3" key="1">
    <citation type="journal article" date="2011" name="Nature">
        <title>The Medicago genome provides insight into the evolution of rhizobial symbioses.</title>
        <authorList>
            <person name="Young N.D."/>
            <person name="Debelle F."/>
            <person name="Oldroyd G.E."/>
            <person name="Geurts R."/>
            <person name="Cannon S.B."/>
            <person name="Udvardi M.K."/>
            <person name="Benedito V.A."/>
            <person name="Mayer K.F."/>
            <person name="Gouzy J."/>
            <person name="Schoof H."/>
            <person name="Van de Peer Y."/>
            <person name="Proost S."/>
            <person name="Cook D.R."/>
            <person name="Meyers B.C."/>
            <person name="Spannagl M."/>
            <person name="Cheung F."/>
            <person name="De Mita S."/>
            <person name="Krishnakumar V."/>
            <person name="Gundlach H."/>
            <person name="Zhou S."/>
            <person name="Mudge J."/>
            <person name="Bharti A.K."/>
            <person name="Murray J.D."/>
            <person name="Naoumkina M.A."/>
            <person name="Rosen B."/>
            <person name="Silverstein K.A."/>
            <person name="Tang H."/>
            <person name="Rombauts S."/>
            <person name="Zhao P.X."/>
            <person name="Zhou P."/>
            <person name="Barbe V."/>
            <person name="Bardou P."/>
            <person name="Bechner M."/>
            <person name="Bellec A."/>
            <person name="Berger A."/>
            <person name="Berges H."/>
            <person name="Bidwell S."/>
            <person name="Bisseling T."/>
            <person name="Choisne N."/>
            <person name="Couloux A."/>
            <person name="Denny R."/>
            <person name="Deshpande S."/>
            <person name="Dai X."/>
            <person name="Doyle J.J."/>
            <person name="Dudez A.M."/>
            <person name="Farmer A.D."/>
            <person name="Fouteau S."/>
            <person name="Franken C."/>
            <person name="Gibelin C."/>
            <person name="Gish J."/>
            <person name="Goldstein S."/>
            <person name="Gonzalez A.J."/>
            <person name="Green P.J."/>
            <person name="Hallab A."/>
            <person name="Hartog M."/>
            <person name="Hua A."/>
            <person name="Humphray S.J."/>
            <person name="Jeong D.H."/>
            <person name="Jing Y."/>
            <person name="Jocker A."/>
            <person name="Kenton S.M."/>
            <person name="Kim D.J."/>
            <person name="Klee K."/>
            <person name="Lai H."/>
            <person name="Lang C."/>
            <person name="Lin S."/>
            <person name="Macmil S.L."/>
            <person name="Magdelenat G."/>
            <person name="Matthews L."/>
            <person name="McCorrison J."/>
            <person name="Monaghan E.L."/>
            <person name="Mun J.H."/>
            <person name="Najar F.Z."/>
            <person name="Nicholson C."/>
            <person name="Noirot C."/>
            <person name="O'Bleness M."/>
            <person name="Paule C.R."/>
            <person name="Poulain J."/>
            <person name="Prion F."/>
            <person name="Qin B."/>
            <person name="Qu C."/>
            <person name="Retzel E.F."/>
            <person name="Riddle C."/>
            <person name="Sallet E."/>
            <person name="Samain S."/>
            <person name="Samson N."/>
            <person name="Sanders I."/>
            <person name="Saurat O."/>
            <person name="Scarpelli C."/>
            <person name="Schiex T."/>
            <person name="Segurens B."/>
            <person name="Severin A.J."/>
            <person name="Sherrier D.J."/>
            <person name="Shi R."/>
            <person name="Sims S."/>
            <person name="Singer S.R."/>
            <person name="Sinharoy S."/>
            <person name="Sterck L."/>
            <person name="Viollet A."/>
            <person name="Wang B.B."/>
            <person name="Wang K."/>
            <person name="Wang M."/>
            <person name="Wang X."/>
            <person name="Warfsmann J."/>
            <person name="Weissenbach J."/>
            <person name="White D.D."/>
            <person name="White J.D."/>
            <person name="Wiley G.B."/>
            <person name="Wincker P."/>
            <person name="Xing Y."/>
            <person name="Yang L."/>
            <person name="Yao Z."/>
            <person name="Ying F."/>
            <person name="Zhai J."/>
            <person name="Zhou L."/>
            <person name="Zuber A."/>
            <person name="Denarie J."/>
            <person name="Dixon R.A."/>
            <person name="May G.D."/>
            <person name="Schwartz D.C."/>
            <person name="Rogers J."/>
            <person name="Quetier F."/>
            <person name="Town C.D."/>
            <person name="Roe B.A."/>
        </authorList>
    </citation>
    <scope>NUCLEOTIDE SEQUENCE [LARGE SCALE GENOMIC DNA]</scope>
    <source>
        <strain evidence="1">A17</strain>
        <strain evidence="2 3">cv. Jemalong A17</strain>
    </source>
</reference>
<reference evidence="1 3" key="2">
    <citation type="journal article" date="2014" name="BMC Genomics">
        <title>An improved genome release (version Mt4.0) for the model legume Medicago truncatula.</title>
        <authorList>
            <person name="Tang H."/>
            <person name="Krishnakumar V."/>
            <person name="Bidwell S."/>
            <person name="Rosen B."/>
            <person name="Chan A."/>
            <person name="Zhou S."/>
            <person name="Gentzbittel L."/>
            <person name="Childs K.L."/>
            <person name="Yandell M."/>
            <person name="Gundlach H."/>
            <person name="Mayer K.F."/>
            <person name="Schwartz D.C."/>
            <person name="Town C.D."/>
        </authorList>
    </citation>
    <scope>GENOME REANNOTATION</scope>
    <source>
        <strain evidence="2 3">cv. Jemalong A17</strain>
    </source>
</reference>
<dbReference type="PaxDb" id="3880-AES62185"/>
<dbReference type="Proteomes" id="UP000002051">
    <property type="component" value="Unassembled WGS sequence"/>
</dbReference>
<dbReference type="EnsemblPlants" id="AES62185">
    <property type="protein sequence ID" value="AES62185"/>
    <property type="gene ID" value="MTR_1g095420"/>
</dbReference>